<reference evidence="1 2" key="1">
    <citation type="submission" date="2019-04" db="EMBL/GenBank/DDBJ databases">
        <title>Chromosome genome assembly for Takifugu flavidus.</title>
        <authorList>
            <person name="Xiao S."/>
        </authorList>
    </citation>
    <scope>NUCLEOTIDE SEQUENCE [LARGE SCALE GENOMIC DNA]</scope>
    <source>
        <strain evidence="1">HTHZ2018</strain>
        <tissue evidence="1">Muscle</tissue>
    </source>
</reference>
<accession>A0A5C6MXV3</accession>
<keyword evidence="2" id="KW-1185">Reference proteome</keyword>
<gene>
    <name evidence="1" type="ORF">D4764_06G0007480</name>
</gene>
<name>A0A5C6MXV3_9TELE</name>
<dbReference type="AlphaFoldDB" id="A0A5C6MXV3"/>
<evidence type="ECO:0000313" key="2">
    <source>
        <dbReference type="Proteomes" id="UP000324091"/>
    </source>
</evidence>
<proteinExistence type="predicted"/>
<dbReference type="Proteomes" id="UP000324091">
    <property type="component" value="Chromosome 6"/>
</dbReference>
<organism evidence="1 2">
    <name type="scientific">Takifugu flavidus</name>
    <name type="common">sansaifugu</name>
    <dbReference type="NCBI Taxonomy" id="433684"/>
    <lineage>
        <taxon>Eukaryota</taxon>
        <taxon>Metazoa</taxon>
        <taxon>Chordata</taxon>
        <taxon>Craniata</taxon>
        <taxon>Vertebrata</taxon>
        <taxon>Euteleostomi</taxon>
        <taxon>Actinopterygii</taxon>
        <taxon>Neopterygii</taxon>
        <taxon>Teleostei</taxon>
        <taxon>Neoteleostei</taxon>
        <taxon>Acanthomorphata</taxon>
        <taxon>Eupercaria</taxon>
        <taxon>Tetraodontiformes</taxon>
        <taxon>Tetradontoidea</taxon>
        <taxon>Tetraodontidae</taxon>
        <taxon>Takifugu</taxon>
    </lineage>
</organism>
<evidence type="ECO:0000313" key="1">
    <source>
        <dbReference type="EMBL" id="TWW59218.1"/>
    </source>
</evidence>
<sequence>MAVVSGFWGCVGHCACQGACLCCEGVLLFLSSLRSWRTAVPEFSAVLEDCCSRVLCGPGGPLRFPSSLQSWRTASVPEFPVALEGRFGSRVSCCPGGPLLFPSFLLPWRAASVPEFLVALEGRFCSLCSAVLEDCPRLPCVAPLPP</sequence>
<comment type="caution">
    <text evidence="1">The sequence shown here is derived from an EMBL/GenBank/DDBJ whole genome shotgun (WGS) entry which is preliminary data.</text>
</comment>
<dbReference type="EMBL" id="RHFK02000019">
    <property type="protein sequence ID" value="TWW59218.1"/>
    <property type="molecule type" value="Genomic_DNA"/>
</dbReference>
<protein>
    <submittedName>
        <fullName evidence="1">Uncharacterized protein</fullName>
    </submittedName>
</protein>